<evidence type="ECO:0000313" key="2">
    <source>
        <dbReference type="Proteomes" id="UP000020681"/>
    </source>
</evidence>
<keyword evidence="2" id="KW-1185">Reference proteome</keyword>
<dbReference type="Proteomes" id="UP000020681">
    <property type="component" value="Unassembled WGS sequence"/>
</dbReference>
<sequence>MPQRRDRILWPRQGAIGAKQCAPSSEARLAALPASRPALRTLSSSVSP</sequence>
<protein>
    <submittedName>
        <fullName evidence="1">Uncharacterized protein</fullName>
    </submittedName>
</protein>
<comment type="caution">
    <text evidence="1">The sequence shown here is derived from an EMBL/GenBank/DDBJ whole genome shotgun (WGS) entry which is preliminary data.</text>
</comment>
<organism evidence="1 2">
    <name type="scientific">Mycobacterium ulcerans str. Harvey</name>
    <dbReference type="NCBI Taxonomy" id="1299332"/>
    <lineage>
        <taxon>Bacteria</taxon>
        <taxon>Bacillati</taxon>
        <taxon>Actinomycetota</taxon>
        <taxon>Actinomycetes</taxon>
        <taxon>Mycobacteriales</taxon>
        <taxon>Mycobacteriaceae</taxon>
        <taxon>Mycobacterium</taxon>
        <taxon>Mycobacterium ulcerans group</taxon>
    </lineage>
</organism>
<evidence type="ECO:0000313" key="1">
    <source>
        <dbReference type="EMBL" id="EUA88509.1"/>
    </source>
</evidence>
<gene>
    <name evidence="1" type="ORF">I551_5056</name>
</gene>
<accession>A0ABP3AC97</accession>
<dbReference type="EMBL" id="JAOL01000139">
    <property type="protein sequence ID" value="EUA88509.1"/>
    <property type="molecule type" value="Genomic_DNA"/>
</dbReference>
<name>A0ABP3AC97_MYCUL</name>
<proteinExistence type="predicted"/>
<reference evidence="1 2" key="1">
    <citation type="submission" date="2014-01" db="EMBL/GenBank/DDBJ databases">
        <authorList>
            <person name="Dobos K."/>
            <person name="Lenaerts A."/>
            <person name="Ordway D."/>
            <person name="DeGroote M.A."/>
            <person name="Parker T."/>
            <person name="Sizemore C."/>
            <person name="Tallon L.J."/>
            <person name="Sadzewicz L.K."/>
            <person name="Sengamalay N."/>
            <person name="Fraser C.M."/>
            <person name="Hine E."/>
            <person name="Shefchek K.A."/>
            <person name="Das S.P."/>
            <person name="Tettelin H."/>
        </authorList>
    </citation>
    <scope>NUCLEOTIDE SEQUENCE [LARGE SCALE GENOMIC DNA]</scope>
    <source>
        <strain evidence="1 2">Harvey</strain>
    </source>
</reference>